<keyword evidence="2" id="KW-1185">Reference proteome</keyword>
<dbReference type="Proteomes" id="UP001187531">
    <property type="component" value="Unassembled WGS sequence"/>
</dbReference>
<accession>A0AA88HVF3</accession>
<evidence type="ECO:0000313" key="2">
    <source>
        <dbReference type="Proteomes" id="UP001187531"/>
    </source>
</evidence>
<name>A0AA88HVF3_ARTSF</name>
<comment type="caution">
    <text evidence="1">The sequence shown here is derived from an EMBL/GenBank/DDBJ whole genome shotgun (WGS) entry which is preliminary data.</text>
</comment>
<gene>
    <name evidence="1" type="ORF">QYM36_012514</name>
</gene>
<dbReference type="EMBL" id="JAVRJZ010000016">
    <property type="protein sequence ID" value="KAK2711352.1"/>
    <property type="molecule type" value="Genomic_DNA"/>
</dbReference>
<evidence type="ECO:0000313" key="1">
    <source>
        <dbReference type="EMBL" id="KAK2711352.1"/>
    </source>
</evidence>
<sequence>MRVTWKSLRADFCKFKERTDVAFFKALSEICAIEQIQSLPLDGRDIDSLVKMVAWKGKKRVPVPRQSIHNSVVSVPPARKRRMEALSASGQHEIKYLDRSVLRERLENFDKAFPPANRPKLNRYVISSGLALVKEENPRAASGFSVSKLEIRSSNLVETLEEMVSDGVIPSPMPEHFQKLLVSGKNHVEIIVPKSSV</sequence>
<protein>
    <submittedName>
        <fullName evidence="1">Uncharacterized protein</fullName>
    </submittedName>
</protein>
<dbReference type="AlphaFoldDB" id="A0AA88HVF3"/>
<organism evidence="1 2">
    <name type="scientific">Artemia franciscana</name>
    <name type="common">Brine shrimp</name>
    <name type="synonym">Artemia sanfranciscana</name>
    <dbReference type="NCBI Taxonomy" id="6661"/>
    <lineage>
        <taxon>Eukaryota</taxon>
        <taxon>Metazoa</taxon>
        <taxon>Ecdysozoa</taxon>
        <taxon>Arthropoda</taxon>
        <taxon>Crustacea</taxon>
        <taxon>Branchiopoda</taxon>
        <taxon>Anostraca</taxon>
        <taxon>Artemiidae</taxon>
        <taxon>Artemia</taxon>
    </lineage>
</organism>
<reference evidence="1" key="1">
    <citation type="submission" date="2023-07" db="EMBL/GenBank/DDBJ databases">
        <title>Chromosome-level genome assembly of Artemia franciscana.</title>
        <authorList>
            <person name="Jo E."/>
        </authorList>
    </citation>
    <scope>NUCLEOTIDE SEQUENCE</scope>
    <source>
        <tissue evidence="1">Whole body</tissue>
    </source>
</reference>
<proteinExistence type="predicted"/>